<reference evidence="3 4" key="1">
    <citation type="submission" date="2012-06" db="EMBL/GenBank/DDBJ databases">
        <title>The complete chromosome of genome of Turneriella parva DSM 21527.</title>
        <authorList>
            <consortium name="US DOE Joint Genome Institute (JGI-PGF)"/>
            <person name="Lucas S."/>
            <person name="Han J."/>
            <person name="Lapidus A."/>
            <person name="Bruce D."/>
            <person name="Goodwin L."/>
            <person name="Pitluck S."/>
            <person name="Peters L."/>
            <person name="Kyrpides N."/>
            <person name="Mavromatis K."/>
            <person name="Ivanova N."/>
            <person name="Mikhailova N."/>
            <person name="Chertkov O."/>
            <person name="Detter J.C."/>
            <person name="Tapia R."/>
            <person name="Han C."/>
            <person name="Land M."/>
            <person name="Hauser L."/>
            <person name="Markowitz V."/>
            <person name="Cheng J.-F."/>
            <person name="Hugenholtz P."/>
            <person name="Woyke T."/>
            <person name="Wu D."/>
            <person name="Gronow S."/>
            <person name="Wellnitz S."/>
            <person name="Brambilla E."/>
            <person name="Klenk H.-P."/>
            <person name="Eisen J.A."/>
        </authorList>
    </citation>
    <scope>NUCLEOTIDE SEQUENCE [LARGE SCALE GENOMIC DNA]</scope>
    <source>
        <strain evidence="4">ATCC BAA-1111 / DSM 21527 / NCTC 11395 / H</strain>
    </source>
</reference>
<feature type="region of interest" description="Disordered" evidence="1">
    <location>
        <begin position="27"/>
        <end position="62"/>
    </location>
</feature>
<keyword evidence="2" id="KW-0732">Signal</keyword>
<evidence type="ECO:0000256" key="1">
    <source>
        <dbReference type="SAM" id="MobiDB-lite"/>
    </source>
</evidence>
<keyword evidence="4" id="KW-1185">Reference proteome</keyword>
<proteinExistence type="predicted"/>
<dbReference type="KEGG" id="tpx:Turpa_0555"/>
<dbReference type="AlphaFoldDB" id="I4B1Q0"/>
<feature type="chain" id="PRO_5003685759" evidence="2">
    <location>
        <begin position="29"/>
        <end position="247"/>
    </location>
</feature>
<dbReference type="STRING" id="869212.Turpa_0555"/>
<evidence type="ECO:0000256" key="2">
    <source>
        <dbReference type="SAM" id="SignalP"/>
    </source>
</evidence>
<feature type="signal peptide" evidence="2">
    <location>
        <begin position="1"/>
        <end position="28"/>
    </location>
</feature>
<dbReference type="HOGENOM" id="CLU_1124148_0_0_12"/>
<dbReference type="EMBL" id="CP002959">
    <property type="protein sequence ID" value="AFM11207.1"/>
    <property type="molecule type" value="Genomic_DNA"/>
</dbReference>
<gene>
    <name evidence="3" type="ordered locus">Turpa_0555</name>
</gene>
<dbReference type="RefSeq" id="WP_014801726.1">
    <property type="nucleotide sequence ID" value="NC_018020.1"/>
</dbReference>
<evidence type="ECO:0000313" key="4">
    <source>
        <dbReference type="Proteomes" id="UP000006048"/>
    </source>
</evidence>
<dbReference type="Proteomes" id="UP000006048">
    <property type="component" value="Chromosome"/>
</dbReference>
<sequence>MQIEKGAVVRLAWAGLVAFLLATSGASAQDEDTAQPDSNATEETTENQPEQTGEVGNETENQGTADEKLITAMLEDAANYKSSYEDSTALQEKKGRQLKKKIAAINKKNIGRTIRFSQIYVYDVEAEQSITKYGKTKARSIIQKLRRDPQTRELISASGGDDPRENPVLALMVGLQLMACKKCMAPTGRFEVTFTFDEANLTWHKVVKVVESEAAALRYKKGQAYAVSGQIVFLEVNDELNVKLHMK</sequence>
<evidence type="ECO:0000313" key="3">
    <source>
        <dbReference type="EMBL" id="AFM11207.1"/>
    </source>
</evidence>
<organism evidence="3 4">
    <name type="scientific">Turneriella parva (strain ATCC BAA-1111 / DSM 21527 / NCTC 11395 / H)</name>
    <name type="common">Leptospira parva</name>
    <dbReference type="NCBI Taxonomy" id="869212"/>
    <lineage>
        <taxon>Bacteria</taxon>
        <taxon>Pseudomonadati</taxon>
        <taxon>Spirochaetota</taxon>
        <taxon>Spirochaetia</taxon>
        <taxon>Leptospirales</taxon>
        <taxon>Leptospiraceae</taxon>
        <taxon>Turneriella</taxon>
    </lineage>
</organism>
<accession>I4B1Q0</accession>
<protein>
    <submittedName>
        <fullName evidence="3">Uncharacterized protein</fullName>
    </submittedName>
</protein>
<name>I4B1Q0_TURPD</name>